<comment type="caution">
    <text evidence="1">The sequence shown here is derived from an EMBL/GenBank/DDBJ whole genome shotgun (WGS) entry which is preliminary data.</text>
</comment>
<gene>
    <name evidence="1" type="ORF">PC113_g24893</name>
</gene>
<organism evidence="1 2">
    <name type="scientific">Phytophthora cactorum</name>
    <dbReference type="NCBI Taxonomy" id="29920"/>
    <lineage>
        <taxon>Eukaryota</taxon>
        <taxon>Sar</taxon>
        <taxon>Stramenopiles</taxon>
        <taxon>Oomycota</taxon>
        <taxon>Peronosporomycetes</taxon>
        <taxon>Peronosporales</taxon>
        <taxon>Peronosporaceae</taxon>
        <taxon>Phytophthora</taxon>
    </lineage>
</organism>
<dbReference type="AlphaFoldDB" id="A0A8T0Y8U8"/>
<sequence length="158" mass="17109">MSLRAAFPLSTGMTAPMNLVLDGRIRVFRALPSGISSRIAVGGWSVGDYSTTYSRDGLSIDMNFFAFDDRDGRRDDVTAGVNTTAVHRTSLSLVLDQDTETMGEGDPRDLFIIVQGTVCSARARGVEMSEMSSSSSAVLWNQLSWMSILEVQAGYVAL</sequence>
<accession>A0A8T0Y8U8</accession>
<reference evidence="1" key="1">
    <citation type="submission" date="2018-10" db="EMBL/GenBank/DDBJ databases">
        <title>Effector identification in a new, highly contiguous assembly of the strawberry crown rot pathogen Phytophthora cactorum.</title>
        <authorList>
            <person name="Armitage A.D."/>
            <person name="Nellist C.F."/>
            <person name="Bates H."/>
            <person name="Vickerstaff R.J."/>
            <person name="Harrison R.J."/>
        </authorList>
    </citation>
    <scope>NUCLEOTIDE SEQUENCE</scope>
    <source>
        <strain evidence="1">15-7</strain>
    </source>
</reference>
<dbReference type="VEuPathDB" id="FungiDB:PC110_g17451"/>
<dbReference type="EMBL" id="RCMG01003760">
    <property type="protein sequence ID" value="KAG2798541.1"/>
    <property type="molecule type" value="Genomic_DNA"/>
</dbReference>
<protein>
    <submittedName>
        <fullName evidence="1">Uncharacterized protein</fullName>
    </submittedName>
</protein>
<name>A0A8T0Y8U8_9STRA</name>
<dbReference type="Proteomes" id="UP000735874">
    <property type="component" value="Unassembled WGS sequence"/>
</dbReference>
<proteinExistence type="predicted"/>
<evidence type="ECO:0000313" key="2">
    <source>
        <dbReference type="Proteomes" id="UP000735874"/>
    </source>
</evidence>
<evidence type="ECO:0000313" key="1">
    <source>
        <dbReference type="EMBL" id="KAG2798541.1"/>
    </source>
</evidence>